<dbReference type="EMBL" id="NBSK02000001">
    <property type="protein sequence ID" value="KAJ0227326.1"/>
    <property type="molecule type" value="Genomic_DNA"/>
</dbReference>
<dbReference type="AlphaFoldDB" id="A0A9R1WKY8"/>
<proteinExistence type="predicted"/>
<gene>
    <name evidence="1" type="ORF">LSAT_V11C100024590</name>
</gene>
<reference evidence="1 2" key="1">
    <citation type="journal article" date="2017" name="Nat. Commun.">
        <title>Genome assembly with in vitro proximity ligation data and whole-genome triplication in lettuce.</title>
        <authorList>
            <person name="Reyes-Chin-Wo S."/>
            <person name="Wang Z."/>
            <person name="Yang X."/>
            <person name="Kozik A."/>
            <person name="Arikit S."/>
            <person name="Song C."/>
            <person name="Xia L."/>
            <person name="Froenicke L."/>
            <person name="Lavelle D.O."/>
            <person name="Truco M.J."/>
            <person name="Xia R."/>
            <person name="Zhu S."/>
            <person name="Xu C."/>
            <person name="Xu H."/>
            <person name="Xu X."/>
            <person name="Cox K."/>
            <person name="Korf I."/>
            <person name="Meyers B.C."/>
            <person name="Michelmore R.W."/>
        </authorList>
    </citation>
    <scope>NUCLEOTIDE SEQUENCE [LARGE SCALE GENOMIC DNA]</scope>
    <source>
        <strain evidence="2">cv. Salinas</strain>
        <tissue evidence="1">Seedlings</tissue>
    </source>
</reference>
<dbReference type="Proteomes" id="UP000235145">
    <property type="component" value="Unassembled WGS sequence"/>
</dbReference>
<sequence length="110" mass="12400">MKRLSIVLRLKEKAMVFQLDGLECDVLQASGIYDTCHHRPAGLAVANSSGAVFKTIPIIVYQKCYMMGYELTLSDDLKSGRLKLRNIKSRALGEHVKTWMILRTVFGVKI</sequence>
<name>A0A9R1WKY8_LACSA</name>
<comment type="caution">
    <text evidence="1">The sequence shown here is derived from an EMBL/GenBank/DDBJ whole genome shotgun (WGS) entry which is preliminary data.</text>
</comment>
<organism evidence="1 2">
    <name type="scientific">Lactuca sativa</name>
    <name type="common">Garden lettuce</name>
    <dbReference type="NCBI Taxonomy" id="4236"/>
    <lineage>
        <taxon>Eukaryota</taxon>
        <taxon>Viridiplantae</taxon>
        <taxon>Streptophyta</taxon>
        <taxon>Embryophyta</taxon>
        <taxon>Tracheophyta</taxon>
        <taxon>Spermatophyta</taxon>
        <taxon>Magnoliopsida</taxon>
        <taxon>eudicotyledons</taxon>
        <taxon>Gunneridae</taxon>
        <taxon>Pentapetalae</taxon>
        <taxon>asterids</taxon>
        <taxon>campanulids</taxon>
        <taxon>Asterales</taxon>
        <taxon>Asteraceae</taxon>
        <taxon>Cichorioideae</taxon>
        <taxon>Cichorieae</taxon>
        <taxon>Lactucinae</taxon>
        <taxon>Lactuca</taxon>
    </lineage>
</organism>
<accession>A0A9R1WKY8</accession>
<keyword evidence="2" id="KW-1185">Reference proteome</keyword>
<evidence type="ECO:0000313" key="1">
    <source>
        <dbReference type="EMBL" id="KAJ0227326.1"/>
    </source>
</evidence>
<protein>
    <submittedName>
        <fullName evidence="1">Uncharacterized protein</fullName>
    </submittedName>
</protein>
<evidence type="ECO:0000313" key="2">
    <source>
        <dbReference type="Proteomes" id="UP000235145"/>
    </source>
</evidence>